<evidence type="ECO:0000313" key="4">
    <source>
        <dbReference type="Proteomes" id="UP000478064"/>
    </source>
</evidence>
<feature type="chain" id="PRO_5026835400" evidence="2">
    <location>
        <begin position="28"/>
        <end position="284"/>
    </location>
</feature>
<keyword evidence="2" id="KW-0732">Signal</keyword>
<comment type="caution">
    <text evidence="3">The sequence shown here is derived from an EMBL/GenBank/DDBJ whole genome shotgun (WGS) entry which is preliminary data.</text>
</comment>
<organism evidence="3 4">
    <name type="scientific">Pseudomonas helleri</name>
    <dbReference type="NCBI Taxonomy" id="1608996"/>
    <lineage>
        <taxon>Bacteria</taxon>
        <taxon>Pseudomonadati</taxon>
        <taxon>Pseudomonadota</taxon>
        <taxon>Gammaproteobacteria</taxon>
        <taxon>Pseudomonadales</taxon>
        <taxon>Pseudomonadaceae</taxon>
        <taxon>Pseudomonas</taxon>
    </lineage>
</organism>
<proteinExistence type="predicted"/>
<name>A0A6L5HN13_9PSED</name>
<dbReference type="AlphaFoldDB" id="A0A6L5HN13"/>
<dbReference type="RefSeq" id="WP_153372393.1">
    <property type="nucleotide sequence ID" value="NZ_WIVU01000002.1"/>
</dbReference>
<keyword evidence="1" id="KW-0812">Transmembrane</keyword>
<feature type="transmembrane region" description="Helical" evidence="1">
    <location>
        <begin position="131"/>
        <end position="152"/>
    </location>
</feature>
<feature type="signal peptide" evidence="2">
    <location>
        <begin position="1"/>
        <end position="27"/>
    </location>
</feature>
<keyword evidence="1" id="KW-1133">Transmembrane helix</keyword>
<feature type="transmembrane region" description="Helical" evidence="1">
    <location>
        <begin position="215"/>
        <end position="235"/>
    </location>
</feature>
<dbReference type="EMBL" id="WIVU01000002">
    <property type="protein sequence ID" value="MQU04468.1"/>
    <property type="molecule type" value="Genomic_DNA"/>
</dbReference>
<evidence type="ECO:0000313" key="3">
    <source>
        <dbReference type="EMBL" id="MQU04468.1"/>
    </source>
</evidence>
<gene>
    <name evidence="3" type="ORF">GHO27_02075</name>
</gene>
<evidence type="ECO:0000256" key="1">
    <source>
        <dbReference type="SAM" id="Phobius"/>
    </source>
</evidence>
<evidence type="ECO:0000256" key="2">
    <source>
        <dbReference type="SAM" id="SignalP"/>
    </source>
</evidence>
<reference evidence="3 4" key="1">
    <citation type="submission" date="2019-10" db="EMBL/GenBank/DDBJ databases">
        <title>Evaluation of single-gene subtyping targets for Pseudomonas.</title>
        <authorList>
            <person name="Reichler S.J."/>
            <person name="Orsi R.H."/>
            <person name="Wiedmann M."/>
            <person name="Martin N.H."/>
            <person name="Murphy S.I."/>
        </authorList>
    </citation>
    <scope>NUCLEOTIDE SEQUENCE [LARGE SCALE GENOMIC DNA]</scope>
    <source>
        <strain evidence="3 4">FSL R10-1637</strain>
    </source>
</reference>
<feature type="transmembrane region" description="Helical" evidence="1">
    <location>
        <begin position="91"/>
        <end position="111"/>
    </location>
</feature>
<protein>
    <submittedName>
        <fullName evidence="3">Uncharacterized protein</fullName>
    </submittedName>
</protein>
<keyword evidence="1" id="KW-0472">Membrane</keyword>
<sequence length="284" mass="30200">MKYIQIKTIALIAIMTFILFLSMGARADNSGVITYAAPESSIDTGTTSYAAPDSLSSPLVTSGGLSSSPSIDTGTTSDTQSYREKLVVRGIWILQKLCGLLGLLILVSGFLRLARWANAAGTQQRPSTSSIYAWFICGTLMFSYNSTLGTLITTFSGESGDGVCYVLESSDTKIASDSNCWSDASSEATGVLSAQITKKFGNSDASKEFSDNIKLIVGILQVIGFGFYISSIYGFMKVADGRAQHGYWKPSVMMISSMLIVDLPHTWTMVVATLAKGGVVIGGT</sequence>
<accession>A0A6L5HN13</accession>
<dbReference type="Proteomes" id="UP000478064">
    <property type="component" value="Unassembled WGS sequence"/>
</dbReference>